<feature type="chain" id="PRO_5012591558" description="Outer membrane protein beta-barrel domain-containing protein" evidence="1">
    <location>
        <begin position="21"/>
        <end position="177"/>
    </location>
</feature>
<keyword evidence="3" id="KW-1185">Reference proteome</keyword>
<dbReference type="STRING" id="1178516.AWR27_08375"/>
<gene>
    <name evidence="2" type="ORF">AWR27_08375</name>
</gene>
<organism evidence="2 3">
    <name type="scientific">Spirosoma montaniterrae</name>
    <dbReference type="NCBI Taxonomy" id="1178516"/>
    <lineage>
        <taxon>Bacteria</taxon>
        <taxon>Pseudomonadati</taxon>
        <taxon>Bacteroidota</taxon>
        <taxon>Cytophagia</taxon>
        <taxon>Cytophagales</taxon>
        <taxon>Cytophagaceae</taxon>
        <taxon>Spirosoma</taxon>
    </lineage>
</organism>
<keyword evidence="1" id="KW-0732">Signal</keyword>
<dbReference type="AlphaFoldDB" id="A0A1P9WVB9"/>
<evidence type="ECO:0000313" key="3">
    <source>
        <dbReference type="Proteomes" id="UP000187941"/>
    </source>
</evidence>
<dbReference type="RefSeq" id="WP_077130771.1">
    <property type="nucleotide sequence ID" value="NZ_CP014263.1"/>
</dbReference>
<name>A0A1P9WVB9_9BACT</name>
<dbReference type="KEGG" id="smon:AWR27_08375"/>
<dbReference type="Proteomes" id="UP000187941">
    <property type="component" value="Chromosome"/>
</dbReference>
<evidence type="ECO:0008006" key="4">
    <source>
        <dbReference type="Google" id="ProtNLM"/>
    </source>
</evidence>
<dbReference type="EMBL" id="CP014263">
    <property type="protein sequence ID" value="AQG79335.1"/>
    <property type="molecule type" value="Genomic_DNA"/>
</dbReference>
<reference evidence="2 3" key="1">
    <citation type="submission" date="2016-01" db="EMBL/GenBank/DDBJ databases">
        <authorList>
            <person name="Oliw E.H."/>
        </authorList>
    </citation>
    <scope>NUCLEOTIDE SEQUENCE [LARGE SCALE GENOMIC DNA]</scope>
    <source>
        <strain evidence="2 3">DY10</strain>
    </source>
</reference>
<proteinExistence type="predicted"/>
<evidence type="ECO:0000313" key="2">
    <source>
        <dbReference type="EMBL" id="AQG79335.1"/>
    </source>
</evidence>
<protein>
    <recommendedName>
        <fullName evidence="4">Outer membrane protein beta-barrel domain-containing protein</fullName>
    </recommendedName>
</protein>
<dbReference type="OrthoDB" id="9841589at2"/>
<evidence type="ECO:0000256" key="1">
    <source>
        <dbReference type="SAM" id="SignalP"/>
    </source>
</evidence>
<feature type="signal peptide" evidence="1">
    <location>
        <begin position="1"/>
        <end position="20"/>
    </location>
</feature>
<sequence length="177" mass="19152">MKLIRYGLLLAGLYAAAVQAQPSALQIRIQRLGSLRYNNVNDLGWNGWALQVEKSHSAPNGLGWLAGAEMGYTGWGSQVLAKGGVQYQLTKSSRWLSSVRAYVMPGAALFRPRPLFTYRVGGEVVGAYKLGKRFGLMAAAGIAYAACPAYDRYGSINRYVDVPLSVGVLFTASQTAR</sequence>
<accession>A0A1P9WVB9</accession>